<dbReference type="InterPro" id="IPR018181">
    <property type="entry name" value="Heat_shock_70_CS"/>
</dbReference>
<dbReference type="FunFam" id="2.60.34.10:FF:000002">
    <property type="entry name" value="Heat shock 70 kDa"/>
    <property type="match status" value="1"/>
</dbReference>
<reference evidence="5 6" key="1">
    <citation type="journal article" date="2017" name="Mol. Biol. Evol.">
        <title>The 4-celled Tetrabaena socialis nuclear genome reveals the essential components for genetic control of cell number at the origin of multicellularity in the volvocine lineage.</title>
        <authorList>
            <person name="Featherston J."/>
            <person name="Arakaki Y."/>
            <person name="Hanschen E.R."/>
            <person name="Ferris P.J."/>
            <person name="Michod R.E."/>
            <person name="Olson B.J.S.C."/>
            <person name="Nozaki H."/>
            <person name="Durand P.M."/>
        </authorList>
    </citation>
    <scope>NUCLEOTIDE SEQUENCE [LARGE SCALE GENOMIC DNA]</scope>
    <source>
        <strain evidence="5 6">NIES-571</strain>
    </source>
</reference>
<keyword evidence="5" id="KW-0346">Stress response</keyword>
<evidence type="ECO:0000256" key="4">
    <source>
        <dbReference type="SAM" id="MobiDB-lite"/>
    </source>
</evidence>
<dbReference type="NCBIfam" id="NF001413">
    <property type="entry name" value="PRK00290.1"/>
    <property type="match status" value="1"/>
</dbReference>
<feature type="region of interest" description="Disordered" evidence="4">
    <location>
        <begin position="613"/>
        <end position="636"/>
    </location>
</feature>
<dbReference type="PROSITE" id="PS01036">
    <property type="entry name" value="HSP70_3"/>
    <property type="match status" value="1"/>
</dbReference>
<dbReference type="Gene3D" id="3.90.640.10">
    <property type="entry name" value="Actin, Chain A, domain 4"/>
    <property type="match status" value="1"/>
</dbReference>
<evidence type="ECO:0000313" key="5">
    <source>
        <dbReference type="EMBL" id="PNH02914.1"/>
    </source>
</evidence>
<evidence type="ECO:0000256" key="3">
    <source>
        <dbReference type="RuleBase" id="RU003322"/>
    </source>
</evidence>
<keyword evidence="1 3" id="KW-0547">Nucleotide-binding</keyword>
<dbReference type="PANTHER" id="PTHR19375">
    <property type="entry name" value="HEAT SHOCK PROTEIN 70KDA"/>
    <property type="match status" value="1"/>
</dbReference>
<dbReference type="PRINTS" id="PR00301">
    <property type="entry name" value="HEATSHOCK70"/>
</dbReference>
<organism evidence="5 6">
    <name type="scientific">Tetrabaena socialis</name>
    <dbReference type="NCBI Taxonomy" id="47790"/>
    <lineage>
        <taxon>Eukaryota</taxon>
        <taxon>Viridiplantae</taxon>
        <taxon>Chlorophyta</taxon>
        <taxon>core chlorophytes</taxon>
        <taxon>Chlorophyceae</taxon>
        <taxon>CS clade</taxon>
        <taxon>Chlamydomonadales</taxon>
        <taxon>Tetrabaenaceae</taxon>
        <taxon>Tetrabaena</taxon>
    </lineage>
</organism>
<proteinExistence type="inferred from homology"/>
<evidence type="ECO:0000313" key="6">
    <source>
        <dbReference type="Proteomes" id="UP000236333"/>
    </source>
</evidence>
<dbReference type="EMBL" id="PGGS01000576">
    <property type="protein sequence ID" value="PNH02914.1"/>
    <property type="molecule type" value="Genomic_DNA"/>
</dbReference>
<dbReference type="InterPro" id="IPR029048">
    <property type="entry name" value="HSP70_C_sf"/>
</dbReference>
<dbReference type="InterPro" id="IPR013126">
    <property type="entry name" value="Hsp_70_fam"/>
</dbReference>
<name>A0A2J7ZRL6_9CHLO</name>
<dbReference type="Gene3D" id="3.30.30.30">
    <property type="match status" value="1"/>
</dbReference>
<dbReference type="FunFam" id="3.30.420.40:FF:000026">
    <property type="entry name" value="Heat shock protein 70"/>
    <property type="match status" value="1"/>
</dbReference>
<dbReference type="SUPFAM" id="SSF100920">
    <property type="entry name" value="Heat shock protein 70kD (HSP70), peptide-binding domain"/>
    <property type="match status" value="1"/>
</dbReference>
<dbReference type="FunFam" id="3.30.30.30:FF:000001">
    <property type="entry name" value="heat shock 70 kDa protein-like"/>
    <property type="match status" value="1"/>
</dbReference>
<dbReference type="GO" id="GO:0140662">
    <property type="term" value="F:ATP-dependent protein folding chaperone"/>
    <property type="evidence" value="ECO:0007669"/>
    <property type="project" value="InterPro"/>
</dbReference>
<dbReference type="InterPro" id="IPR043129">
    <property type="entry name" value="ATPase_NBD"/>
</dbReference>
<sequence>MVAIGLDLGTTYSAVGIYQNERVDIIANDQGNRTTPSYVSFTDSERLIGDSAKNQAGMNPTNTVYDVKRLMGRRFDDAEVQKAIKILSYKVVDDGKNRPQIVVQYQNEEKRFYPEEISAMVIQRMKEVAEEYLGSTVADMVITVPAYFNDAARQATKDAAAIAGVNVIRVINEPTAAALAYGLDNCMGAPKNVLVFDCGGGTFDVTIINIDEGIFEVKATGGDVFLGGEDIDNKLVEFFIKEFQRKHPRATDLKSSPRAVKRLKQACERLKRTLSTSSHATLELDALIDGIDFMSTLSRARFDELMADFYRRCMTSVEKVLSDSKLSKGDIHDLVLVGGTSRIPKLQELLSAFFNGKELCRSVNPDEAVAYGAAVQAHVLSGGKDEKTKSLLLMDVTPLSLGIETSGQVMTVIIPRNTIIPTQKTQVFSTYSDNQPTVSIKVYEGERSFTKDCNMLGTFELGNIPPAPRGVPQIEVTLDIDANGILQVSAVEKGSGRKHKITITNDRGRLSGADIEKMLKEAEEFKAQDLETRERIDAKNELESFCYNMKTTITSDASKTTISDGDKETIKAALEETLAWVEKNHLASKEEFLDELETLTKLTNPIITAMYADQGTATNPPKGTNASEGPIIEDVE</sequence>
<protein>
    <submittedName>
        <fullName evidence="5">Heat shock cognate protein</fullName>
    </submittedName>
</protein>
<dbReference type="SUPFAM" id="SSF100934">
    <property type="entry name" value="Heat shock protein 70kD (HSP70), C-terminal subdomain"/>
    <property type="match status" value="1"/>
</dbReference>
<comment type="caution">
    <text evidence="5">The sequence shown here is derived from an EMBL/GenBank/DDBJ whole genome shotgun (WGS) entry which is preliminary data.</text>
</comment>
<dbReference type="AlphaFoldDB" id="A0A2J7ZRL6"/>
<dbReference type="Gene3D" id="2.60.34.10">
    <property type="entry name" value="Substrate Binding Domain Of DNAk, Chain A, domain 1"/>
    <property type="match status" value="1"/>
</dbReference>
<keyword evidence="2 3" id="KW-0067">ATP-binding</keyword>
<evidence type="ECO:0000256" key="2">
    <source>
        <dbReference type="ARBA" id="ARBA00022840"/>
    </source>
</evidence>
<comment type="similarity">
    <text evidence="3">Belongs to the heat shock protein 70 family.</text>
</comment>
<dbReference type="Gene3D" id="1.20.1270.10">
    <property type="match status" value="1"/>
</dbReference>
<dbReference type="Proteomes" id="UP000236333">
    <property type="component" value="Unassembled WGS sequence"/>
</dbReference>
<dbReference type="SUPFAM" id="SSF53067">
    <property type="entry name" value="Actin-like ATPase domain"/>
    <property type="match status" value="2"/>
</dbReference>
<dbReference type="Pfam" id="PF00012">
    <property type="entry name" value="HSP70"/>
    <property type="match status" value="1"/>
</dbReference>
<accession>A0A2J7ZRL6</accession>
<dbReference type="GO" id="GO:0005524">
    <property type="term" value="F:ATP binding"/>
    <property type="evidence" value="ECO:0007669"/>
    <property type="project" value="UniProtKB-KW"/>
</dbReference>
<dbReference type="Gene3D" id="3.30.420.40">
    <property type="match status" value="2"/>
</dbReference>
<feature type="compositionally biased region" description="Polar residues" evidence="4">
    <location>
        <begin position="615"/>
        <end position="627"/>
    </location>
</feature>
<dbReference type="OrthoDB" id="2401965at2759"/>
<dbReference type="FunFam" id="3.90.640.10:FF:000002">
    <property type="entry name" value="Heat shock 70 kDa"/>
    <property type="match status" value="1"/>
</dbReference>
<gene>
    <name evidence="5" type="ORF">TSOC_011068</name>
</gene>
<keyword evidence="6" id="KW-1185">Reference proteome</keyword>
<dbReference type="InterPro" id="IPR029047">
    <property type="entry name" value="HSP70_peptide-bd_sf"/>
</dbReference>
<evidence type="ECO:0000256" key="1">
    <source>
        <dbReference type="ARBA" id="ARBA00022741"/>
    </source>
</evidence>